<reference evidence="13" key="1">
    <citation type="journal article" date="2019" name="Int. J. Syst. Evol. Microbiol.">
        <title>The Global Catalogue of Microorganisms (GCM) 10K type strain sequencing project: providing services to taxonomists for standard genome sequencing and annotation.</title>
        <authorList>
            <consortium name="The Broad Institute Genomics Platform"/>
            <consortium name="The Broad Institute Genome Sequencing Center for Infectious Disease"/>
            <person name="Wu L."/>
            <person name="Ma J."/>
        </authorList>
    </citation>
    <scope>NUCLEOTIDE SEQUENCE [LARGE SCALE GENOMIC DNA]</scope>
    <source>
        <strain evidence="13">ZS-35-S2</strain>
    </source>
</reference>
<evidence type="ECO:0000259" key="11">
    <source>
        <dbReference type="PROSITE" id="PS50110"/>
    </source>
</evidence>
<dbReference type="InterPro" id="IPR001789">
    <property type="entry name" value="Sig_transdc_resp-reg_receiver"/>
</dbReference>
<dbReference type="PANTHER" id="PTHR41523:SF8">
    <property type="entry name" value="ETHYLENE RESPONSE SENSOR PROTEIN"/>
    <property type="match status" value="1"/>
</dbReference>
<dbReference type="Gene3D" id="3.40.50.2300">
    <property type="match status" value="1"/>
</dbReference>
<dbReference type="PROSITE" id="PS50109">
    <property type="entry name" value="HIS_KIN"/>
    <property type="match status" value="1"/>
</dbReference>
<dbReference type="InterPro" id="IPR011006">
    <property type="entry name" value="CheY-like_superfamily"/>
</dbReference>
<protein>
    <recommendedName>
        <fullName evidence="2">histidine kinase</fullName>
        <ecNumber evidence="2">2.7.13.3</ecNumber>
    </recommendedName>
</protein>
<dbReference type="RefSeq" id="WP_209737481.1">
    <property type="nucleotide sequence ID" value="NZ_CP072611.1"/>
</dbReference>
<accession>A0ABW5CJC9</accession>
<dbReference type="PROSITE" id="PS50110">
    <property type="entry name" value="RESPONSE_REGULATORY"/>
    <property type="match status" value="1"/>
</dbReference>
<feature type="coiled-coil region" evidence="9">
    <location>
        <begin position="116"/>
        <end position="156"/>
    </location>
</feature>
<dbReference type="CDD" id="cd00156">
    <property type="entry name" value="REC"/>
    <property type="match status" value="1"/>
</dbReference>
<dbReference type="InterPro" id="IPR003594">
    <property type="entry name" value="HATPase_dom"/>
</dbReference>
<dbReference type="Proteomes" id="UP001597371">
    <property type="component" value="Unassembled WGS sequence"/>
</dbReference>
<name>A0ABW5CJC9_9HYPH</name>
<evidence type="ECO:0000313" key="12">
    <source>
        <dbReference type="EMBL" id="MFD2237404.1"/>
    </source>
</evidence>
<feature type="modified residue" description="4-aspartylphosphate" evidence="8">
    <location>
        <position position="55"/>
    </location>
</feature>
<evidence type="ECO:0000256" key="6">
    <source>
        <dbReference type="ARBA" id="ARBA00022777"/>
    </source>
</evidence>
<evidence type="ECO:0000256" key="2">
    <source>
        <dbReference type="ARBA" id="ARBA00012438"/>
    </source>
</evidence>
<feature type="domain" description="Response regulatory" evidence="11">
    <location>
        <begin position="6"/>
        <end position="120"/>
    </location>
</feature>
<dbReference type="SMART" id="SM00387">
    <property type="entry name" value="HATPase_c"/>
    <property type="match status" value="1"/>
</dbReference>
<comment type="caution">
    <text evidence="12">The sequence shown here is derived from an EMBL/GenBank/DDBJ whole genome shotgun (WGS) entry which is preliminary data.</text>
</comment>
<keyword evidence="7" id="KW-0067">ATP-binding</keyword>
<dbReference type="EMBL" id="JBHUIJ010000009">
    <property type="protein sequence ID" value="MFD2237404.1"/>
    <property type="molecule type" value="Genomic_DNA"/>
</dbReference>
<evidence type="ECO:0000256" key="4">
    <source>
        <dbReference type="ARBA" id="ARBA00022679"/>
    </source>
</evidence>
<dbReference type="SMART" id="SM00448">
    <property type="entry name" value="REC"/>
    <property type="match status" value="1"/>
</dbReference>
<keyword evidence="6 12" id="KW-0418">Kinase</keyword>
<dbReference type="Gene3D" id="3.30.450.20">
    <property type="entry name" value="PAS domain"/>
    <property type="match status" value="1"/>
</dbReference>
<dbReference type="EC" id="2.7.13.3" evidence="2"/>
<dbReference type="Pfam" id="PF07568">
    <property type="entry name" value="HisKA_2"/>
    <property type="match status" value="1"/>
</dbReference>
<organism evidence="12 13">
    <name type="scientific">Aureimonas populi</name>
    <dbReference type="NCBI Taxonomy" id="1701758"/>
    <lineage>
        <taxon>Bacteria</taxon>
        <taxon>Pseudomonadati</taxon>
        <taxon>Pseudomonadota</taxon>
        <taxon>Alphaproteobacteria</taxon>
        <taxon>Hyphomicrobiales</taxon>
        <taxon>Aurantimonadaceae</taxon>
        <taxon>Aureimonas</taxon>
    </lineage>
</organism>
<keyword evidence="3 8" id="KW-0597">Phosphoprotein</keyword>
<evidence type="ECO:0000313" key="13">
    <source>
        <dbReference type="Proteomes" id="UP001597371"/>
    </source>
</evidence>
<keyword evidence="13" id="KW-1185">Reference proteome</keyword>
<keyword evidence="9" id="KW-0175">Coiled coil</keyword>
<sequence length="342" mass="36876">MSQLARVLYIDDDEGLRLLAERTLSRRGFAVTTAPSGAEGVALASVEQFDLIAVDHYMPGQDGLETLAALRQLADMPPVVYVTGSEESRVAVAAMKAGASDYVVKSVGDDFFNLLAASFAQALERVRLRNDKAEAEAALRATNARLEALLKEVNHRVSNSLQMVSAFVQMQASALSDEVSREALKDTQRRIAAIARVHRELYTSNDVETVDMGDYLTALVKELEETWSSPASPCTVRFTAEPIRLKTDKAVSVGVIVTELVSNACKYAYGATGGEVRVRFLRDGDEHFVLSVEDDGAGFAEGEAAKGTGLGTKLVRAMAMSLRSEVTYETGNGVRATLRAAC</sequence>
<keyword evidence="4 12" id="KW-0808">Transferase</keyword>
<dbReference type="Pfam" id="PF02518">
    <property type="entry name" value="HATPase_c"/>
    <property type="match status" value="1"/>
</dbReference>
<proteinExistence type="predicted"/>
<dbReference type="InterPro" id="IPR011495">
    <property type="entry name" value="Sig_transdc_His_kin_sub2_dim/P"/>
</dbReference>
<evidence type="ECO:0000256" key="7">
    <source>
        <dbReference type="ARBA" id="ARBA00022840"/>
    </source>
</evidence>
<evidence type="ECO:0000256" key="1">
    <source>
        <dbReference type="ARBA" id="ARBA00000085"/>
    </source>
</evidence>
<evidence type="ECO:0000256" key="9">
    <source>
        <dbReference type="SAM" id="Coils"/>
    </source>
</evidence>
<dbReference type="SUPFAM" id="SSF52172">
    <property type="entry name" value="CheY-like"/>
    <property type="match status" value="1"/>
</dbReference>
<keyword evidence="5" id="KW-0547">Nucleotide-binding</keyword>
<dbReference type="InterPro" id="IPR005467">
    <property type="entry name" value="His_kinase_dom"/>
</dbReference>
<dbReference type="PANTHER" id="PTHR41523">
    <property type="entry name" value="TWO-COMPONENT SYSTEM SENSOR PROTEIN"/>
    <property type="match status" value="1"/>
</dbReference>
<evidence type="ECO:0000256" key="5">
    <source>
        <dbReference type="ARBA" id="ARBA00022741"/>
    </source>
</evidence>
<dbReference type="Pfam" id="PF00072">
    <property type="entry name" value="Response_reg"/>
    <property type="match status" value="1"/>
</dbReference>
<evidence type="ECO:0000259" key="10">
    <source>
        <dbReference type="PROSITE" id="PS50109"/>
    </source>
</evidence>
<feature type="domain" description="Histidine kinase" evidence="10">
    <location>
        <begin position="152"/>
        <end position="342"/>
    </location>
</feature>
<comment type="catalytic activity">
    <reaction evidence="1">
        <text>ATP + protein L-histidine = ADP + protein N-phospho-L-histidine.</text>
        <dbReference type="EC" id="2.7.13.3"/>
    </reaction>
</comment>
<evidence type="ECO:0000256" key="8">
    <source>
        <dbReference type="PROSITE-ProRule" id="PRU00169"/>
    </source>
</evidence>
<dbReference type="SUPFAM" id="SSF55874">
    <property type="entry name" value="ATPase domain of HSP90 chaperone/DNA topoisomerase II/histidine kinase"/>
    <property type="match status" value="1"/>
</dbReference>
<evidence type="ECO:0000256" key="3">
    <source>
        <dbReference type="ARBA" id="ARBA00022553"/>
    </source>
</evidence>
<gene>
    <name evidence="12" type="ORF">ACFSKQ_07985</name>
</gene>
<dbReference type="GO" id="GO:0004673">
    <property type="term" value="F:protein histidine kinase activity"/>
    <property type="evidence" value="ECO:0007669"/>
    <property type="project" value="UniProtKB-EC"/>
</dbReference>
<dbReference type="Gene3D" id="3.30.565.10">
    <property type="entry name" value="Histidine kinase-like ATPase, C-terminal domain"/>
    <property type="match status" value="1"/>
</dbReference>
<dbReference type="InterPro" id="IPR036890">
    <property type="entry name" value="HATPase_C_sf"/>
</dbReference>